<proteinExistence type="predicted"/>
<reference evidence="1" key="1">
    <citation type="submission" date="2022-04" db="EMBL/GenBank/DDBJ databases">
        <title>Hymenobacter sp. isolated from the air.</title>
        <authorList>
            <person name="Won M."/>
            <person name="Lee C.-M."/>
            <person name="Woen H.-Y."/>
            <person name="Kwon S.-W."/>
        </authorList>
    </citation>
    <scope>NUCLEOTIDE SEQUENCE</scope>
    <source>
        <strain evidence="1">5116S-3</strain>
    </source>
</reference>
<dbReference type="RefSeq" id="WP_244674382.1">
    <property type="nucleotide sequence ID" value="NZ_CP095046.1"/>
</dbReference>
<evidence type="ECO:0000313" key="1">
    <source>
        <dbReference type="EMBL" id="UOQ70969.1"/>
    </source>
</evidence>
<keyword evidence="2" id="KW-1185">Reference proteome</keyword>
<protein>
    <submittedName>
        <fullName evidence="1">Uncharacterized protein</fullName>
    </submittedName>
</protein>
<accession>A0A8T9Q688</accession>
<sequence>MAASTPSPTLVKTSAQIQTELTLLRLDLGNTLKPGVNVSGPTLAALLQRQSDLTFDLTRLQASSASKLHYGAVAPPNTLGKDTDLYRNTVTWDEY</sequence>
<dbReference type="EMBL" id="CP095046">
    <property type="protein sequence ID" value="UOQ70969.1"/>
    <property type="molecule type" value="Genomic_DNA"/>
</dbReference>
<organism evidence="1 2">
    <name type="scientific">Hymenobacter cellulosilyticus</name>
    <dbReference type="NCBI Taxonomy" id="2932248"/>
    <lineage>
        <taxon>Bacteria</taxon>
        <taxon>Pseudomonadati</taxon>
        <taxon>Bacteroidota</taxon>
        <taxon>Cytophagia</taxon>
        <taxon>Cytophagales</taxon>
        <taxon>Hymenobacteraceae</taxon>
        <taxon>Hymenobacter</taxon>
    </lineage>
</organism>
<dbReference type="KEGG" id="hcu:MUN79_20160"/>
<dbReference type="Proteomes" id="UP000831796">
    <property type="component" value="Chromosome"/>
</dbReference>
<name>A0A8T9Q688_9BACT</name>
<dbReference type="AlphaFoldDB" id="A0A8T9Q688"/>
<gene>
    <name evidence="1" type="ORF">MUN79_20160</name>
</gene>
<evidence type="ECO:0000313" key="2">
    <source>
        <dbReference type="Proteomes" id="UP000831796"/>
    </source>
</evidence>